<protein>
    <recommendedName>
        <fullName evidence="3">BHLH domain-containing protein</fullName>
    </recommendedName>
</protein>
<organism evidence="1 2">
    <name type="scientific">Taxus chinensis</name>
    <name type="common">Chinese yew</name>
    <name type="synonym">Taxus wallichiana var. chinensis</name>
    <dbReference type="NCBI Taxonomy" id="29808"/>
    <lineage>
        <taxon>Eukaryota</taxon>
        <taxon>Viridiplantae</taxon>
        <taxon>Streptophyta</taxon>
        <taxon>Embryophyta</taxon>
        <taxon>Tracheophyta</taxon>
        <taxon>Spermatophyta</taxon>
        <taxon>Pinopsida</taxon>
        <taxon>Pinidae</taxon>
        <taxon>Conifers II</taxon>
        <taxon>Cupressales</taxon>
        <taxon>Taxaceae</taxon>
        <taxon>Taxus</taxon>
    </lineage>
</organism>
<dbReference type="EMBL" id="JAHRHJ020000001">
    <property type="protein sequence ID" value="KAH9330139.1"/>
    <property type="molecule type" value="Genomic_DNA"/>
</dbReference>
<reference evidence="1 2" key="1">
    <citation type="journal article" date="2021" name="Nat. Plants">
        <title>The Taxus genome provides insights into paclitaxel biosynthesis.</title>
        <authorList>
            <person name="Xiong X."/>
            <person name="Gou J."/>
            <person name="Liao Q."/>
            <person name="Li Y."/>
            <person name="Zhou Q."/>
            <person name="Bi G."/>
            <person name="Li C."/>
            <person name="Du R."/>
            <person name="Wang X."/>
            <person name="Sun T."/>
            <person name="Guo L."/>
            <person name="Liang H."/>
            <person name="Lu P."/>
            <person name="Wu Y."/>
            <person name="Zhang Z."/>
            <person name="Ro D.K."/>
            <person name="Shang Y."/>
            <person name="Huang S."/>
            <person name="Yan J."/>
        </authorList>
    </citation>
    <scope>NUCLEOTIDE SEQUENCE [LARGE SCALE GENOMIC DNA]</scope>
    <source>
        <strain evidence="1">Ta-2019</strain>
    </source>
</reference>
<keyword evidence="2" id="KW-1185">Reference proteome</keyword>
<evidence type="ECO:0000313" key="2">
    <source>
        <dbReference type="Proteomes" id="UP000824469"/>
    </source>
</evidence>
<name>A0AA38LNG5_TAXCH</name>
<dbReference type="Proteomes" id="UP000824469">
    <property type="component" value="Unassembled WGS sequence"/>
</dbReference>
<evidence type="ECO:0000313" key="1">
    <source>
        <dbReference type="EMBL" id="KAH9330139.1"/>
    </source>
</evidence>
<proteinExistence type="predicted"/>
<sequence length="159" mass="18231">QKRLSSLLRSIIPPNYQGQGSLSEQLLAYTHDLQKKLQELRRKRERLRLLSQAKSHCQRTSFVRRTGDINVPINGSDGFTAVTVVYNVGSKIRVFVNAFKRQVELSSILQLFGECGVEVESALLSTFNDKVFYTFQCKISDVQPFDCNVIYGRIWRLLT</sequence>
<dbReference type="AlphaFoldDB" id="A0AA38LNG5"/>
<feature type="non-terminal residue" evidence="1">
    <location>
        <position position="1"/>
    </location>
</feature>
<gene>
    <name evidence="1" type="ORF">KI387_002247</name>
</gene>
<comment type="caution">
    <text evidence="1">The sequence shown here is derived from an EMBL/GenBank/DDBJ whole genome shotgun (WGS) entry which is preliminary data.</text>
</comment>
<accession>A0AA38LNG5</accession>
<evidence type="ECO:0008006" key="3">
    <source>
        <dbReference type="Google" id="ProtNLM"/>
    </source>
</evidence>
<feature type="non-terminal residue" evidence="1">
    <location>
        <position position="159"/>
    </location>
</feature>